<keyword evidence="3" id="KW-1185">Reference proteome</keyword>
<evidence type="ECO:0000313" key="3">
    <source>
        <dbReference type="Proteomes" id="UP000650466"/>
    </source>
</evidence>
<evidence type="ECO:0000259" key="1">
    <source>
        <dbReference type="Pfam" id="PF01869"/>
    </source>
</evidence>
<comment type="caution">
    <text evidence="2">The sequence shown here is derived from an EMBL/GenBank/DDBJ whole genome shotgun (WGS) entry which is preliminary data.</text>
</comment>
<gene>
    <name evidence="2" type="ORF">ICC18_21415</name>
</gene>
<dbReference type="PANTHER" id="PTHR43190">
    <property type="entry name" value="N-ACETYL-D-GLUCOSAMINE KINASE"/>
    <property type="match status" value="1"/>
</dbReference>
<dbReference type="RefSeq" id="WP_188176471.1">
    <property type="nucleotide sequence ID" value="NZ_JACVVD010000008.1"/>
</dbReference>
<dbReference type="Gene3D" id="3.30.420.40">
    <property type="match status" value="2"/>
</dbReference>
<dbReference type="EMBL" id="JACVVD010000008">
    <property type="protein sequence ID" value="MBD0382681.1"/>
    <property type="molecule type" value="Genomic_DNA"/>
</dbReference>
<sequence length="313" mass="33244">MKRYVAGLDGGGTKTAVTVADENGLVMHTFTSGAINYNGQDEVSVRSSLQDIFKIIDEVCGGLEYCTQVCIGAAGVSNPTVVDRLESNVRECGYQGELFITGDQETALCGAHDSDHGIIIIAGTGSICYGKNESGLSHRSGGYGYLIDDEGSGYSIGRDLLSVLVRAHDGRLPETAITGMVFERLQMESVQQIIRFVYDKRTNKKDIAALAPILSDACALGDEAALAIARKSASSLVELVGPVAEKLSLQEGTLAMAGSVLIKNSFVRTAFVEILKQAYPGMPCITAKKDASSGAVFMALKRLKLFDEGRARG</sequence>
<dbReference type="InterPro" id="IPR052519">
    <property type="entry name" value="Euk-type_GlcNAc_Kinase"/>
</dbReference>
<dbReference type="SUPFAM" id="SSF53067">
    <property type="entry name" value="Actin-like ATPase domain"/>
    <property type="match status" value="2"/>
</dbReference>
<evidence type="ECO:0000313" key="2">
    <source>
        <dbReference type="EMBL" id="MBD0382681.1"/>
    </source>
</evidence>
<dbReference type="Proteomes" id="UP000650466">
    <property type="component" value="Unassembled WGS sequence"/>
</dbReference>
<proteinExistence type="predicted"/>
<protein>
    <submittedName>
        <fullName evidence="2">ATPase</fullName>
    </submittedName>
</protein>
<dbReference type="AlphaFoldDB" id="A0A926KT55"/>
<feature type="domain" description="ATPase BadF/BadG/BcrA/BcrD type" evidence="1">
    <location>
        <begin position="7"/>
        <end position="295"/>
    </location>
</feature>
<reference evidence="2" key="1">
    <citation type="submission" date="2020-09" db="EMBL/GenBank/DDBJ databases">
        <title>Draft Genome Sequence of Paenibacillus sp. WST5.</title>
        <authorList>
            <person name="Bao Z."/>
        </authorList>
    </citation>
    <scope>NUCLEOTIDE SEQUENCE</scope>
    <source>
        <strain evidence="2">WST5</strain>
    </source>
</reference>
<dbReference type="PANTHER" id="PTHR43190:SF3">
    <property type="entry name" value="N-ACETYL-D-GLUCOSAMINE KINASE"/>
    <property type="match status" value="1"/>
</dbReference>
<dbReference type="Pfam" id="PF01869">
    <property type="entry name" value="BcrAD_BadFG"/>
    <property type="match status" value="1"/>
</dbReference>
<dbReference type="InterPro" id="IPR002731">
    <property type="entry name" value="ATPase_BadF"/>
</dbReference>
<accession>A0A926KT55</accession>
<dbReference type="InterPro" id="IPR043129">
    <property type="entry name" value="ATPase_NBD"/>
</dbReference>
<organism evidence="2 3">
    <name type="scientific">Paenibacillus sedimenti</name>
    <dbReference type="NCBI Taxonomy" id="2770274"/>
    <lineage>
        <taxon>Bacteria</taxon>
        <taxon>Bacillati</taxon>
        <taxon>Bacillota</taxon>
        <taxon>Bacilli</taxon>
        <taxon>Bacillales</taxon>
        <taxon>Paenibacillaceae</taxon>
        <taxon>Paenibacillus</taxon>
    </lineage>
</organism>
<name>A0A926KT55_9BACL</name>